<dbReference type="EMBL" id="CM044707">
    <property type="protein sequence ID" value="KAI5654090.1"/>
    <property type="molecule type" value="Genomic_DNA"/>
</dbReference>
<sequence length="193" mass="20319">MPLSYFDAVLNNLNKTCIFGESGDLSTTMGCFLLDSDTKIGVAFKDRGFKGVLTSSSSSLSPLSPVDALIHHNLHHGHYCPYHLPAYEIQMNLLHSEVEVHEMTTLLHSGGGGANEVLATLEGGGTYDASSVKPKGSCRAYDVPTPLGCGGVSGVKPKVNIGASPDRLSKESCGTYDSGSGHPCPPDQMMCTT</sequence>
<gene>
    <name evidence="1" type="ORF">M9H77_31277</name>
</gene>
<accession>A0ACC0A0P3</accession>
<keyword evidence="2" id="KW-1185">Reference proteome</keyword>
<reference evidence="2" key="1">
    <citation type="journal article" date="2023" name="Nat. Plants">
        <title>Single-cell RNA sequencing provides a high-resolution roadmap for understanding the multicellular compartmentation of specialized metabolism.</title>
        <authorList>
            <person name="Sun S."/>
            <person name="Shen X."/>
            <person name="Li Y."/>
            <person name="Li Y."/>
            <person name="Wang S."/>
            <person name="Li R."/>
            <person name="Zhang H."/>
            <person name="Shen G."/>
            <person name="Guo B."/>
            <person name="Wei J."/>
            <person name="Xu J."/>
            <person name="St-Pierre B."/>
            <person name="Chen S."/>
            <person name="Sun C."/>
        </authorList>
    </citation>
    <scope>NUCLEOTIDE SEQUENCE [LARGE SCALE GENOMIC DNA]</scope>
</reference>
<evidence type="ECO:0000313" key="1">
    <source>
        <dbReference type="EMBL" id="KAI5654090.1"/>
    </source>
</evidence>
<comment type="caution">
    <text evidence="1">The sequence shown here is derived from an EMBL/GenBank/DDBJ whole genome shotgun (WGS) entry which is preliminary data.</text>
</comment>
<proteinExistence type="predicted"/>
<organism evidence="1 2">
    <name type="scientific">Catharanthus roseus</name>
    <name type="common">Madagascar periwinkle</name>
    <name type="synonym">Vinca rosea</name>
    <dbReference type="NCBI Taxonomy" id="4058"/>
    <lineage>
        <taxon>Eukaryota</taxon>
        <taxon>Viridiplantae</taxon>
        <taxon>Streptophyta</taxon>
        <taxon>Embryophyta</taxon>
        <taxon>Tracheophyta</taxon>
        <taxon>Spermatophyta</taxon>
        <taxon>Magnoliopsida</taxon>
        <taxon>eudicotyledons</taxon>
        <taxon>Gunneridae</taxon>
        <taxon>Pentapetalae</taxon>
        <taxon>asterids</taxon>
        <taxon>lamiids</taxon>
        <taxon>Gentianales</taxon>
        <taxon>Apocynaceae</taxon>
        <taxon>Rauvolfioideae</taxon>
        <taxon>Vinceae</taxon>
        <taxon>Catharanthinae</taxon>
        <taxon>Catharanthus</taxon>
    </lineage>
</organism>
<dbReference type="Proteomes" id="UP001060085">
    <property type="component" value="Linkage Group LG07"/>
</dbReference>
<protein>
    <submittedName>
        <fullName evidence="1">Uncharacterized protein</fullName>
    </submittedName>
</protein>
<evidence type="ECO:0000313" key="2">
    <source>
        <dbReference type="Proteomes" id="UP001060085"/>
    </source>
</evidence>
<name>A0ACC0A0P3_CATRO</name>